<dbReference type="PANTHER" id="PTHR11067:SF9">
    <property type="entry name" value="INOSINE TRIPHOSPHATE PYROPHOSPHATASE"/>
    <property type="match status" value="1"/>
</dbReference>
<keyword evidence="7 10" id="KW-0546">Nucleotide metabolism</keyword>
<dbReference type="STRING" id="1033802.SSPSH_003343"/>
<evidence type="ECO:0000256" key="9">
    <source>
        <dbReference type="ARBA" id="ARBA00052017"/>
    </source>
</evidence>
<dbReference type="GO" id="GO:0017111">
    <property type="term" value="F:ribonucleoside triphosphate phosphatase activity"/>
    <property type="evidence" value="ECO:0007669"/>
    <property type="project" value="InterPro"/>
</dbReference>
<feature type="binding site" evidence="10">
    <location>
        <begin position="186"/>
        <end position="187"/>
    </location>
    <ligand>
        <name>substrate</name>
    </ligand>
</feature>
<evidence type="ECO:0000256" key="4">
    <source>
        <dbReference type="ARBA" id="ARBA00022741"/>
    </source>
</evidence>
<feature type="binding site" evidence="10">
    <location>
        <begin position="158"/>
        <end position="161"/>
    </location>
    <ligand>
        <name>substrate</name>
    </ligand>
</feature>
<dbReference type="GO" id="GO:0000166">
    <property type="term" value="F:nucleotide binding"/>
    <property type="evidence" value="ECO:0007669"/>
    <property type="project" value="UniProtKB-KW"/>
</dbReference>
<dbReference type="GO" id="GO:0035870">
    <property type="term" value="F:dITP diphosphatase activity"/>
    <property type="evidence" value="ECO:0007669"/>
    <property type="project" value="UniProtKB-UniRule"/>
</dbReference>
<protein>
    <recommendedName>
        <fullName evidence="10">dITP/XTP pyrophosphatase</fullName>
        <ecNumber evidence="10">3.6.1.66</ecNumber>
    </recommendedName>
    <alternativeName>
        <fullName evidence="10">Non-canonical purine NTP pyrophosphatase</fullName>
    </alternativeName>
    <alternativeName>
        <fullName evidence="10">Non-standard purine NTP pyrophosphatase</fullName>
    </alternativeName>
    <alternativeName>
        <fullName evidence="10">Nucleoside-triphosphate diphosphatase</fullName>
    </alternativeName>
    <alternativeName>
        <fullName evidence="10">Nucleoside-triphosphate pyrophosphatase</fullName>
        <shortName evidence="10">NTPase</shortName>
    </alternativeName>
</protein>
<evidence type="ECO:0000256" key="11">
    <source>
        <dbReference type="RuleBase" id="RU003781"/>
    </source>
</evidence>
<dbReference type="eggNOG" id="COG0127">
    <property type="taxonomic scope" value="Bacteria"/>
</dbReference>
<dbReference type="FunFam" id="3.90.950.10:FF:000001">
    <property type="entry name" value="dITP/XTP pyrophosphatase"/>
    <property type="match status" value="1"/>
</dbReference>
<keyword evidence="13" id="KW-1185">Reference proteome</keyword>
<comment type="function">
    <text evidence="10">Pyrophosphatase that catalyzes the hydrolysis of nucleoside triphosphates to their monophosphate derivatives, with a high preference for the non-canonical purine nucleotides XTP (xanthosine triphosphate), dITP (deoxyinosine triphosphate) and ITP. Seems to function as a house-cleaning enzyme that removes non-canonical purine nucleotides from the nucleotide pool, thus preventing their incorporation into DNA/RNA and avoiding chromosomal lesions.</text>
</comment>
<dbReference type="HAMAP" id="MF_01405">
    <property type="entry name" value="Non_canon_purine_NTPase"/>
    <property type="match status" value="1"/>
</dbReference>
<evidence type="ECO:0000256" key="1">
    <source>
        <dbReference type="ARBA" id="ARBA00008023"/>
    </source>
</evidence>
<reference evidence="12 13" key="1">
    <citation type="journal article" date="2011" name="J. Bacteriol.">
        <title>Genome sequence of Salinisphaera shabanensis, a gammaproteobacterium from the harsh, variable environment of the brine-seawater interface of the Shaban Deep in the Red Sea.</title>
        <authorList>
            <person name="Antunes A."/>
            <person name="Alam I."/>
            <person name="Bajic V.B."/>
            <person name="Stingl U."/>
        </authorList>
    </citation>
    <scope>NUCLEOTIDE SEQUENCE [LARGE SCALE GENOMIC DNA]</scope>
    <source>
        <strain evidence="12 13">E1L3A</strain>
    </source>
</reference>
<evidence type="ECO:0000313" key="13">
    <source>
        <dbReference type="Proteomes" id="UP000006242"/>
    </source>
</evidence>
<evidence type="ECO:0000256" key="10">
    <source>
        <dbReference type="HAMAP-Rule" id="MF_01405"/>
    </source>
</evidence>
<comment type="catalytic activity">
    <reaction evidence="8 10">
        <text>dITP + H2O = dIMP + diphosphate + H(+)</text>
        <dbReference type="Rhea" id="RHEA:28342"/>
        <dbReference type="ChEBI" id="CHEBI:15377"/>
        <dbReference type="ChEBI" id="CHEBI:15378"/>
        <dbReference type="ChEBI" id="CHEBI:33019"/>
        <dbReference type="ChEBI" id="CHEBI:61194"/>
        <dbReference type="ChEBI" id="CHEBI:61382"/>
        <dbReference type="EC" id="3.6.1.66"/>
    </reaction>
</comment>
<dbReference type="GO" id="GO:0046872">
    <property type="term" value="F:metal ion binding"/>
    <property type="evidence" value="ECO:0007669"/>
    <property type="project" value="UniProtKB-KW"/>
</dbReference>
<organism evidence="12 13">
    <name type="scientific">Salinisphaera shabanensis E1L3A</name>
    <dbReference type="NCBI Taxonomy" id="1033802"/>
    <lineage>
        <taxon>Bacteria</taxon>
        <taxon>Pseudomonadati</taxon>
        <taxon>Pseudomonadota</taxon>
        <taxon>Gammaproteobacteria</taxon>
        <taxon>Salinisphaerales</taxon>
        <taxon>Salinisphaeraceae</taxon>
        <taxon>Salinisphaera</taxon>
    </lineage>
</organism>
<feature type="active site" description="Proton acceptor" evidence="10">
    <location>
        <position position="73"/>
    </location>
</feature>
<keyword evidence="3 10" id="KW-0479">Metal-binding</keyword>
<feature type="binding site" evidence="10">
    <location>
        <position position="44"/>
    </location>
    <ligand>
        <name>Mg(2+)</name>
        <dbReference type="ChEBI" id="CHEBI:18420"/>
    </ligand>
</feature>
<evidence type="ECO:0000256" key="3">
    <source>
        <dbReference type="ARBA" id="ARBA00022723"/>
    </source>
</evidence>
<feature type="binding site" evidence="10">
    <location>
        <position position="74"/>
    </location>
    <ligand>
        <name>substrate</name>
    </ligand>
</feature>
<dbReference type="GO" id="GO:0036220">
    <property type="term" value="F:ITP diphosphatase activity"/>
    <property type="evidence" value="ECO:0007669"/>
    <property type="project" value="UniProtKB-UniRule"/>
</dbReference>
<dbReference type="RefSeq" id="WP_006913724.1">
    <property type="nucleotide sequence ID" value="NZ_AFNV02000027.1"/>
</dbReference>
<dbReference type="GO" id="GO:0009117">
    <property type="term" value="P:nucleotide metabolic process"/>
    <property type="evidence" value="ECO:0007669"/>
    <property type="project" value="UniProtKB-KW"/>
</dbReference>
<dbReference type="GO" id="GO:0005829">
    <property type="term" value="C:cytosol"/>
    <property type="evidence" value="ECO:0007669"/>
    <property type="project" value="TreeGrafter"/>
</dbReference>
<evidence type="ECO:0000256" key="6">
    <source>
        <dbReference type="ARBA" id="ARBA00022842"/>
    </source>
</evidence>
<dbReference type="GO" id="GO:0036222">
    <property type="term" value="F:XTP diphosphatase activity"/>
    <property type="evidence" value="ECO:0007669"/>
    <property type="project" value="UniProtKB-UniRule"/>
</dbReference>
<name>U2E1R6_9GAMM</name>
<evidence type="ECO:0000256" key="2">
    <source>
        <dbReference type="ARBA" id="ARBA00011738"/>
    </source>
</evidence>
<dbReference type="GO" id="GO:0009146">
    <property type="term" value="P:purine nucleoside triphosphate catabolic process"/>
    <property type="evidence" value="ECO:0007669"/>
    <property type="project" value="UniProtKB-UniRule"/>
</dbReference>
<comment type="caution">
    <text evidence="12">The sequence shown here is derived from an EMBL/GenBank/DDBJ whole genome shotgun (WGS) entry which is preliminary data.</text>
</comment>
<sequence>MASPRQRWVLASGNAGKLEEMRSLLAALDIELVAQTEFDVPDAEETGIAFVDNALIKARHAAALTGLPAIADDSGLAVDALNGAPGVYSARYAGTHGDDAANNAKLVAALEGLAPEQRGAAFHCCLVATRGASDPVPVIAHGVWRGRVLEAPRGDCGFGYDPLFWVDEENASAAEMGAARKNAISHRARAMRQLVEQLRGDDHNG</sequence>
<dbReference type="PANTHER" id="PTHR11067">
    <property type="entry name" value="INOSINE TRIPHOSPHATE PYROPHOSPHATASE/HAM1 PROTEIN"/>
    <property type="match status" value="1"/>
</dbReference>
<evidence type="ECO:0000313" key="12">
    <source>
        <dbReference type="EMBL" id="ERJ17861.1"/>
    </source>
</evidence>
<gene>
    <name evidence="12" type="ORF">SSPSH_003343</name>
</gene>
<dbReference type="Gene3D" id="3.90.950.10">
    <property type="match status" value="1"/>
</dbReference>
<dbReference type="InterPro" id="IPR020922">
    <property type="entry name" value="dITP/XTP_pyrophosphatase"/>
</dbReference>
<dbReference type="InterPro" id="IPR029001">
    <property type="entry name" value="ITPase-like_fam"/>
</dbReference>
<dbReference type="InterPro" id="IPR002637">
    <property type="entry name" value="RdgB/HAM1"/>
</dbReference>
<evidence type="ECO:0000256" key="5">
    <source>
        <dbReference type="ARBA" id="ARBA00022801"/>
    </source>
</evidence>
<dbReference type="EMBL" id="AFNV02000027">
    <property type="protein sequence ID" value="ERJ17861.1"/>
    <property type="molecule type" value="Genomic_DNA"/>
</dbReference>
<feature type="binding site" evidence="10">
    <location>
        <position position="181"/>
    </location>
    <ligand>
        <name>substrate</name>
    </ligand>
</feature>
<dbReference type="NCBIfam" id="TIGR00042">
    <property type="entry name" value="RdgB/HAM1 family non-canonical purine NTP pyrophosphatase"/>
    <property type="match status" value="1"/>
</dbReference>
<dbReference type="SUPFAM" id="SSF52972">
    <property type="entry name" value="ITPase-like"/>
    <property type="match status" value="1"/>
</dbReference>
<keyword evidence="5 10" id="KW-0378">Hydrolase</keyword>
<comment type="subunit">
    <text evidence="2 10">Homodimer.</text>
</comment>
<evidence type="ECO:0000256" key="7">
    <source>
        <dbReference type="ARBA" id="ARBA00023080"/>
    </source>
</evidence>
<accession>U2E1R6</accession>
<feature type="binding site" evidence="10">
    <location>
        <position position="73"/>
    </location>
    <ligand>
        <name>Mg(2+)</name>
        <dbReference type="ChEBI" id="CHEBI:18420"/>
    </ligand>
</feature>
<feature type="binding site" evidence="10">
    <location>
        <begin position="12"/>
        <end position="17"/>
    </location>
    <ligand>
        <name>substrate</name>
    </ligand>
</feature>
<dbReference type="CDD" id="cd00515">
    <property type="entry name" value="HAM1"/>
    <property type="match status" value="1"/>
</dbReference>
<evidence type="ECO:0000256" key="8">
    <source>
        <dbReference type="ARBA" id="ARBA00051875"/>
    </source>
</evidence>
<comment type="catalytic activity">
    <reaction evidence="9 10">
        <text>XTP + H2O = XMP + diphosphate + H(+)</text>
        <dbReference type="Rhea" id="RHEA:28610"/>
        <dbReference type="ChEBI" id="CHEBI:15377"/>
        <dbReference type="ChEBI" id="CHEBI:15378"/>
        <dbReference type="ChEBI" id="CHEBI:33019"/>
        <dbReference type="ChEBI" id="CHEBI:57464"/>
        <dbReference type="ChEBI" id="CHEBI:61314"/>
        <dbReference type="EC" id="3.6.1.66"/>
    </reaction>
</comment>
<comment type="catalytic activity">
    <reaction evidence="10">
        <text>ITP + H2O = IMP + diphosphate + H(+)</text>
        <dbReference type="Rhea" id="RHEA:29399"/>
        <dbReference type="ChEBI" id="CHEBI:15377"/>
        <dbReference type="ChEBI" id="CHEBI:15378"/>
        <dbReference type="ChEBI" id="CHEBI:33019"/>
        <dbReference type="ChEBI" id="CHEBI:58053"/>
        <dbReference type="ChEBI" id="CHEBI:61402"/>
        <dbReference type="EC" id="3.6.1.66"/>
    </reaction>
</comment>
<comment type="similarity">
    <text evidence="1 10 11">Belongs to the HAM1 NTPase family.</text>
</comment>
<dbReference type="Pfam" id="PF01725">
    <property type="entry name" value="Ham1p_like"/>
    <property type="match status" value="1"/>
</dbReference>
<dbReference type="AlphaFoldDB" id="U2E1R6"/>
<comment type="cofactor">
    <cofactor evidence="10">
        <name>Mg(2+)</name>
        <dbReference type="ChEBI" id="CHEBI:18420"/>
    </cofactor>
    <text evidence="10">Binds 1 Mg(2+) ion per subunit.</text>
</comment>
<proteinExistence type="inferred from homology"/>
<dbReference type="OrthoDB" id="9807456at2"/>
<dbReference type="EC" id="3.6.1.66" evidence="10"/>
<dbReference type="Proteomes" id="UP000006242">
    <property type="component" value="Unassembled WGS sequence"/>
</dbReference>
<keyword evidence="4 10" id="KW-0547">Nucleotide-binding</keyword>
<keyword evidence="6 10" id="KW-0460">Magnesium</keyword>
<reference evidence="12 13" key="2">
    <citation type="journal article" date="2013" name="PLoS ONE">
        <title>INDIGO - INtegrated Data Warehouse of MIcrobial GenOmes with Examples from the Red Sea Extremophiles.</title>
        <authorList>
            <person name="Alam I."/>
            <person name="Antunes A."/>
            <person name="Kamau A.A."/>
            <person name="Ba Alawi W."/>
            <person name="Kalkatawi M."/>
            <person name="Stingl U."/>
            <person name="Bajic V.B."/>
        </authorList>
    </citation>
    <scope>NUCLEOTIDE SEQUENCE [LARGE SCALE GENOMIC DNA]</scope>
    <source>
        <strain evidence="12 13">E1L3A</strain>
    </source>
</reference>